<comment type="caution">
    <text evidence="3">The sequence shown here is derived from an EMBL/GenBank/DDBJ whole genome shotgun (WGS) entry which is preliminary data.</text>
</comment>
<keyword evidence="3" id="KW-0269">Exonuclease</keyword>
<feature type="compositionally biased region" description="Gly residues" evidence="1">
    <location>
        <begin position="1"/>
        <end position="14"/>
    </location>
</feature>
<dbReference type="GO" id="GO:0004527">
    <property type="term" value="F:exonuclease activity"/>
    <property type="evidence" value="ECO:0007669"/>
    <property type="project" value="UniProtKB-KW"/>
</dbReference>
<dbReference type="Pfam" id="PF00149">
    <property type="entry name" value="Metallophos"/>
    <property type="match status" value="1"/>
</dbReference>
<dbReference type="PANTHER" id="PTHR30337">
    <property type="entry name" value="COMPONENT OF ATP-DEPENDENT DSDNA EXONUCLEASE"/>
    <property type="match status" value="1"/>
</dbReference>
<evidence type="ECO:0000313" key="3">
    <source>
        <dbReference type="EMBL" id="RVV96575.1"/>
    </source>
</evidence>
<feature type="region of interest" description="Disordered" evidence="1">
    <location>
        <begin position="1"/>
        <end position="44"/>
    </location>
</feature>
<dbReference type="SUPFAM" id="SSF56300">
    <property type="entry name" value="Metallo-dependent phosphatases"/>
    <property type="match status" value="1"/>
</dbReference>
<feature type="domain" description="Calcineurin-like phosphoesterase" evidence="2">
    <location>
        <begin position="74"/>
        <end position="181"/>
    </location>
</feature>
<proteinExistence type="predicted"/>
<reference evidence="3 4" key="1">
    <citation type="submission" date="2018-11" db="EMBL/GenBank/DDBJ databases">
        <title>Mesobaculum littorinae gen. nov., sp. nov., isolated from Littorina scabra that represents a novel genus of the order Rhodobacteraceae.</title>
        <authorList>
            <person name="Li F."/>
        </authorList>
    </citation>
    <scope>NUCLEOTIDE SEQUENCE [LARGE SCALE GENOMIC DNA]</scope>
    <source>
        <strain evidence="3 4">M0103</strain>
    </source>
</reference>
<evidence type="ECO:0000256" key="1">
    <source>
        <dbReference type="SAM" id="MobiDB-lite"/>
    </source>
</evidence>
<dbReference type="Gene3D" id="3.60.21.10">
    <property type="match status" value="1"/>
</dbReference>
<evidence type="ECO:0000313" key="4">
    <source>
        <dbReference type="Proteomes" id="UP000285908"/>
    </source>
</evidence>
<accession>A0A438AD32</accession>
<dbReference type="PANTHER" id="PTHR30337:SF0">
    <property type="entry name" value="NUCLEASE SBCCD SUBUNIT D"/>
    <property type="match status" value="1"/>
</dbReference>
<dbReference type="InterPro" id="IPR004843">
    <property type="entry name" value="Calcineurin-like_PHP"/>
</dbReference>
<organism evidence="3 4">
    <name type="scientific">Mesobaculum littorinae</name>
    <dbReference type="NCBI Taxonomy" id="2486419"/>
    <lineage>
        <taxon>Bacteria</taxon>
        <taxon>Pseudomonadati</taxon>
        <taxon>Pseudomonadota</taxon>
        <taxon>Alphaproteobacteria</taxon>
        <taxon>Rhodobacterales</taxon>
        <taxon>Roseobacteraceae</taxon>
        <taxon>Mesobaculum</taxon>
    </lineage>
</organism>
<keyword evidence="4" id="KW-1185">Reference proteome</keyword>
<gene>
    <name evidence="3" type="ORF">EKE94_17770</name>
</gene>
<dbReference type="InterPro" id="IPR050535">
    <property type="entry name" value="DNA_Repair-Maintenance_Comp"/>
</dbReference>
<dbReference type="EMBL" id="RQXX01000010">
    <property type="protein sequence ID" value="RVV96575.1"/>
    <property type="molecule type" value="Genomic_DNA"/>
</dbReference>
<protein>
    <submittedName>
        <fullName evidence="3">DNA repair exonuclease</fullName>
    </submittedName>
</protein>
<dbReference type="AlphaFoldDB" id="A0A438AD32"/>
<keyword evidence="3" id="KW-0378">Hydrolase</keyword>
<name>A0A438AD32_9RHOB</name>
<dbReference type="Proteomes" id="UP000285908">
    <property type="component" value="Unassembled WGS sequence"/>
</dbReference>
<keyword evidence="3" id="KW-0540">Nuclease</keyword>
<dbReference type="OrthoDB" id="9773856at2"/>
<dbReference type="InterPro" id="IPR029052">
    <property type="entry name" value="Metallo-depent_PP-like"/>
</dbReference>
<sequence>MVPGGARFGGGGPVSGHSRAAPPVIARGPVSGGAAPGRGRISRSGCARVPRPVISIPRRGAVVQLRRGAPVTEFRFLHTSDLHLGRRFANIPQPPDGHIRGRLMAARQDAIGRIAAAARAQGAGHVVVAGDSFDTPTPSATVLRQSLAAMGEAEGIDWWLLPGNHDNLREAEPLWETVTRDGPANVHAVTETAPVDLGGAHLLPAPVGFRAEGRDLTAALPGMATPEGALRLGLAHGGVVDFTEAGGAVPPDRDRTAGLDYLALGDWHGRMQVSPRVQYPGSPEQDRFLHGRRGVCLSVTLPGPGAAPLIEEVETGVFLWAEADLPLRAGQDPAAALAALLPATGRREILQRVRASGWAGLPQQVALSRAADRAAPEFAHFELRRDGLGTLYDDADLDEIDRGGALRIAADRLKAEVDAGPPDSASAQIAGAALARLYAYVREAAE</sequence>
<evidence type="ECO:0000259" key="2">
    <source>
        <dbReference type="Pfam" id="PF00149"/>
    </source>
</evidence>